<organism evidence="2">
    <name type="scientific">candidate division WOR-3 bacterium</name>
    <dbReference type="NCBI Taxonomy" id="2052148"/>
    <lineage>
        <taxon>Bacteria</taxon>
        <taxon>Bacteria division WOR-3</taxon>
    </lineage>
</organism>
<comment type="caution">
    <text evidence="2">The sequence shown here is derived from an EMBL/GenBank/DDBJ whole genome shotgun (WGS) entry which is preliminary data.</text>
</comment>
<accession>A0A7C6EBZ6</accession>
<dbReference type="EMBL" id="DTLI01000025">
    <property type="protein sequence ID" value="HHS51440.1"/>
    <property type="molecule type" value="Genomic_DNA"/>
</dbReference>
<keyword evidence="1" id="KW-0472">Membrane</keyword>
<gene>
    <name evidence="2" type="ORF">ENW73_01040</name>
</gene>
<keyword evidence="1" id="KW-0812">Transmembrane</keyword>
<feature type="transmembrane region" description="Helical" evidence="1">
    <location>
        <begin position="103"/>
        <end position="131"/>
    </location>
</feature>
<evidence type="ECO:0000256" key="1">
    <source>
        <dbReference type="SAM" id="Phobius"/>
    </source>
</evidence>
<sequence length="233" mass="26308">MKRQVPLVITFLTGVLLVITFFIPHEPLGSLEQRFLIWYTIVAGFTYLLGLDSLVRYHLLKVRDKKPGWVYSIILIFGLAVTLVLGFYSWAKFKSPFTLGCPFMYLYTYIIIPLQATMFAILAFFIASAAYRAFRARTFEATLLLIAAGLVMLGRVPLGSWLWREIAYLIGLIPGVNGVELGKFELFARINDWIMDVPQTAAKRGIFIGTYLGAIAMSIRIILGIERTYISSS</sequence>
<feature type="transmembrane region" description="Helical" evidence="1">
    <location>
        <begin position="143"/>
        <end position="163"/>
    </location>
</feature>
<dbReference type="AlphaFoldDB" id="A0A7C6EBZ6"/>
<keyword evidence="1" id="KW-1133">Transmembrane helix</keyword>
<feature type="transmembrane region" description="Helical" evidence="1">
    <location>
        <begin position="7"/>
        <end position="24"/>
    </location>
</feature>
<reference evidence="2" key="1">
    <citation type="journal article" date="2020" name="mSystems">
        <title>Genome- and Community-Level Interaction Insights into Carbon Utilization and Element Cycling Functions of Hydrothermarchaeota in Hydrothermal Sediment.</title>
        <authorList>
            <person name="Zhou Z."/>
            <person name="Liu Y."/>
            <person name="Xu W."/>
            <person name="Pan J."/>
            <person name="Luo Z.H."/>
            <person name="Li M."/>
        </authorList>
    </citation>
    <scope>NUCLEOTIDE SEQUENCE [LARGE SCALE GENOMIC DNA]</scope>
    <source>
        <strain evidence="2">SpSt-876</strain>
    </source>
</reference>
<protein>
    <submittedName>
        <fullName evidence="2">Uncharacterized protein</fullName>
    </submittedName>
</protein>
<name>A0A7C6EBZ6_UNCW3</name>
<feature type="transmembrane region" description="Helical" evidence="1">
    <location>
        <begin position="205"/>
        <end position="223"/>
    </location>
</feature>
<evidence type="ECO:0000313" key="2">
    <source>
        <dbReference type="EMBL" id="HHS51440.1"/>
    </source>
</evidence>
<feature type="transmembrane region" description="Helical" evidence="1">
    <location>
        <begin position="36"/>
        <end position="57"/>
    </location>
</feature>
<feature type="transmembrane region" description="Helical" evidence="1">
    <location>
        <begin position="69"/>
        <end position="91"/>
    </location>
</feature>
<proteinExistence type="predicted"/>